<sequence length="169" mass="18322">MFMRNCLIEVLPLLPTRDPTSPLPPRQKCHLKFFPECTSGYDVFTFENFNVFENTAGTGTSVGTVATHYELLFQMQQTPGPSSRNIDRQLEANRNKQRSASCSPRILQATTTALQNVTGTTGSASSKGNATSSGDMWLETKGAPDALALHIGDRLLSIEGINIKSAAEA</sequence>
<organism evidence="1 2">
    <name type="scientific">Aromia moschata</name>
    <dbReference type="NCBI Taxonomy" id="1265417"/>
    <lineage>
        <taxon>Eukaryota</taxon>
        <taxon>Metazoa</taxon>
        <taxon>Ecdysozoa</taxon>
        <taxon>Arthropoda</taxon>
        <taxon>Hexapoda</taxon>
        <taxon>Insecta</taxon>
        <taxon>Pterygota</taxon>
        <taxon>Neoptera</taxon>
        <taxon>Endopterygota</taxon>
        <taxon>Coleoptera</taxon>
        <taxon>Polyphaga</taxon>
        <taxon>Cucujiformia</taxon>
        <taxon>Chrysomeloidea</taxon>
        <taxon>Cerambycidae</taxon>
        <taxon>Cerambycinae</taxon>
        <taxon>Callichromatini</taxon>
        <taxon>Aromia</taxon>
    </lineage>
</organism>
<name>A0AAV8YWX3_9CUCU</name>
<comment type="caution">
    <text evidence="1">The sequence shown here is derived from an EMBL/GenBank/DDBJ whole genome shotgun (WGS) entry which is preliminary data.</text>
</comment>
<reference evidence="1" key="1">
    <citation type="journal article" date="2023" name="Insect Mol. Biol.">
        <title>Genome sequencing provides insights into the evolution of gene families encoding plant cell wall-degrading enzymes in longhorned beetles.</title>
        <authorList>
            <person name="Shin N.R."/>
            <person name="Okamura Y."/>
            <person name="Kirsch R."/>
            <person name="Pauchet Y."/>
        </authorList>
    </citation>
    <scope>NUCLEOTIDE SEQUENCE</scope>
    <source>
        <strain evidence="1">AMC_N1</strain>
    </source>
</reference>
<gene>
    <name evidence="1" type="ORF">NQ318_003605</name>
</gene>
<evidence type="ECO:0008006" key="3">
    <source>
        <dbReference type="Google" id="ProtNLM"/>
    </source>
</evidence>
<dbReference type="AlphaFoldDB" id="A0AAV8YWX3"/>
<evidence type="ECO:0000313" key="1">
    <source>
        <dbReference type="EMBL" id="KAJ8955502.1"/>
    </source>
</evidence>
<proteinExistence type="predicted"/>
<accession>A0AAV8YWX3</accession>
<keyword evidence="2" id="KW-1185">Reference proteome</keyword>
<dbReference type="EMBL" id="JAPWTK010000038">
    <property type="protein sequence ID" value="KAJ8955502.1"/>
    <property type="molecule type" value="Genomic_DNA"/>
</dbReference>
<protein>
    <recommendedName>
        <fullName evidence="3">PDZ domain-containing protein</fullName>
    </recommendedName>
</protein>
<dbReference type="Proteomes" id="UP001162162">
    <property type="component" value="Unassembled WGS sequence"/>
</dbReference>
<evidence type="ECO:0000313" key="2">
    <source>
        <dbReference type="Proteomes" id="UP001162162"/>
    </source>
</evidence>